<evidence type="ECO:0000256" key="6">
    <source>
        <dbReference type="ARBA" id="ARBA00023136"/>
    </source>
</evidence>
<keyword evidence="6 7" id="KW-0472">Membrane</keyword>
<dbReference type="GO" id="GO:0098797">
    <property type="term" value="C:plasma membrane protein complex"/>
    <property type="evidence" value="ECO:0007669"/>
    <property type="project" value="TreeGrafter"/>
</dbReference>
<evidence type="ECO:0000256" key="3">
    <source>
        <dbReference type="ARBA" id="ARBA00022475"/>
    </source>
</evidence>
<protein>
    <recommendedName>
        <fullName evidence="8">ABC3 transporter permease C-terminal domain-containing protein</fullName>
    </recommendedName>
</protein>
<dbReference type="InterPro" id="IPR051447">
    <property type="entry name" value="Lipoprotein-release_system"/>
</dbReference>
<evidence type="ECO:0000259" key="8">
    <source>
        <dbReference type="Pfam" id="PF02687"/>
    </source>
</evidence>
<dbReference type="PANTHER" id="PTHR30489:SF0">
    <property type="entry name" value="LIPOPROTEIN-RELEASING SYSTEM TRANSMEMBRANE PROTEIN LOLE"/>
    <property type="match status" value="1"/>
</dbReference>
<dbReference type="Pfam" id="PF02687">
    <property type="entry name" value="FtsX"/>
    <property type="match status" value="1"/>
</dbReference>
<proteinExistence type="inferred from homology"/>
<keyword evidence="5 7" id="KW-1133">Transmembrane helix</keyword>
<feature type="transmembrane region" description="Helical" evidence="7">
    <location>
        <begin position="425"/>
        <end position="452"/>
    </location>
</feature>
<feature type="transmembrane region" description="Helical" evidence="7">
    <location>
        <begin position="177"/>
        <end position="196"/>
    </location>
</feature>
<name>A0A6J4MSY7_9CHLR</name>
<evidence type="ECO:0000256" key="4">
    <source>
        <dbReference type="ARBA" id="ARBA00022692"/>
    </source>
</evidence>
<feature type="transmembrane region" description="Helical" evidence="7">
    <location>
        <begin position="79"/>
        <end position="98"/>
    </location>
</feature>
<comment type="similarity">
    <text evidence="2">Belongs to the ABC-4 integral membrane protein family. LolC/E subfamily.</text>
</comment>
<feature type="transmembrane region" description="Helical" evidence="7">
    <location>
        <begin position="43"/>
        <end position="67"/>
    </location>
</feature>
<feature type="transmembrane region" description="Helical" evidence="7">
    <location>
        <begin position="141"/>
        <end position="165"/>
    </location>
</feature>
<evidence type="ECO:0000313" key="9">
    <source>
        <dbReference type="EMBL" id="CAA9367916.1"/>
    </source>
</evidence>
<reference evidence="9" key="1">
    <citation type="submission" date="2020-02" db="EMBL/GenBank/DDBJ databases">
        <authorList>
            <person name="Meier V. D."/>
        </authorList>
    </citation>
    <scope>NUCLEOTIDE SEQUENCE</scope>
    <source>
        <strain evidence="9">AVDCRST_MAG93</strain>
    </source>
</reference>
<organism evidence="9">
    <name type="scientific">uncultured Chloroflexia bacterium</name>
    <dbReference type="NCBI Taxonomy" id="1672391"/>
    <lineage>
        <taxon>Bacteria</taxon>
        <taxon>Bacillati</taxon>
        <taxon>Chloroflexota</taxon>
        <taxon>Chloroflexia</taxon>
        <taxon>environmental samples</taxon>
    </lineage>
</organism>
<sequence>MLGPLLAFVAAQLIGRTVAFLQFGDANALPLRMTATTLQQGLLVLAGTLLLGLTPVFMAAQQTLISYQQQVARSARPPIWQRMYLDILILIAAGYGYYTLRSQGSLVPIAGAATADPFSNPLSLLLPATALLGASLLMVRLFPLIAASLAGVGQRFIGATTLLALRHLARSPEQGRSIVLLTVLTLALGSFSASMATTLDQNDADRIAYATGGDVRITERAELSRVEERWTTLPAWEHGQVPGVQSWSRVRLSDVSATVGGGGTASGQLVALDRAGYATGGWWRDDLSQESLGRVMNVLAAEPQAVVVSRGFLAASRLRIGDPVTLTIGDSPSDTVTQDFLIRDAIDSFPTVYPVPGEFFFIANYDYVYLVDDPATYDVILKLAPGTDTETVVNAIRERGFTVDGVEDAKSLIAATRERPERVGFVGLLSLGFVAATGLTMLALLLYSLFSFRRRMVQIGVLRAAGLSMAQLIWLLAFELCFLTVTSAIAGTALGIAAARLFVPFYQLGNTIEARTPSFIVVIAWSEIGRLFLILGTMLLITLLATTLLLRRLRIHEAIKLGQELG</sequence>
<comment type="subcellular location">
    <subcellularLocation>
        <location evidence="1">Cell membrane</location>
        <topology evidence="1">Multi-pass membrane protein</topology>
    </subcellularLocation>
</comment>
<accession>A0A6J4MSY7</accession>
<dbReference type="InterPro" id="IPR003838">
    <property type="entry name" value="ABC3_permease_C"/>
</dbReference>
<evidence type="ECO:0000256" key="2">
    <source>
        <dbReference type="ARBA" id="ARBA00005236"/>
    </source>
</evidence>
<keyword evidence="3" id="KW-1003">Cell membrane</keyword>
<dbReference type="EMBL" id="CADCTR010002742">
    <property type="protein sequence ID" value="CAA9367916.1"/>
    <property type="molecule type" value="Genomic_DNA"/>
</dbReference>
<dbReference type="GO" id="GO:0044874">
    <property type="term" value="P:lipoprotein localization to outer membrane"/>
    <property type="evidence" value="ECO:0007669"/>
    <property type="project" value="TreeGrafter"/>
</dbReference>
<feature type="domain" description="ABC3 transporter permease C-terminal" evidence="8">
    <location>
        <begin position="434"/>
        <end position="556"/>
    </location>
</feature>
<evidence type="ECO:0000256" key="7">
    <source>
        <dbReference type="SAM" id="Phobius"/>
    </source>
</evidence>
<evidence type="ECO:0000256" key="5">
    <source>
        <dbReference type="ARBA" id="ARBA00022989"/>
    </source>
</evidence>
<keyword evidence="4 7" id="KW-0812">Transmembrane</keyword>
<feature type="transmembrane region" description="Helical" evidence="7">
    <location>
        <begin position="519"/>
        <end position="550"/>
    </location>
</feature>
<dbReference type="AlphaFoldDB" id="A0A6J4MSY7"/>
<feature type="transmembrane region" description="Helical" evidence="7">
    <location>
        <begin position="472"/>
        <end position="499"/>
    </location>
</feature>
<evidence type="ECO:0000256" key="1">
    <source>
        <dbReference type="ARBA" id="ARBA00004651"/>
    </source>
</evidence>
<gene>
    <name evidence="9" type="ORF">AVDCRST_MAG93-8140</name>
</gene>
<dbReference type="PANTHER" id="PTHR30489">
    <property type="entry name" value="LIPOPROTEIN-RELEASING SYSTEM TRANSMEMBRANE PROTEIN LOLE"/>
    <property type="match status" value="1"/>
</dbReference>